<dbReference type="Proteomes" id="UP000280586">
    <property type="component" value="Chromosome"/>
</dbReference>
<evidence type="ECO:0000313" key="17">
    <source>
        <dbReference type="EMBL" id="USS01971.1"/>
    </source>
</evidence>
<evidence type="ECO:0000256" key="5">
    <source>
        <dbReference type="ARBA" id="ARBA00018587"/>
    </source>
</evidence>
<evidence type="ECO:0000313" key="19">
    <source>
        <dbReference type="Proteomes" id="UP001055437"/>
    </source>
</evidence>
<keyword evidence="8" id="KW-0547">Nucleotide-binding</keyword>
<dbReference type="SUPFAM" id="SSF50800">
    <property type="entry name" value="PK beta-barrel domain-like"/>
    <property type="match status" value="1"/>
</dbReference>
<comment type="pathway">
    <text evidence="2 14">Carbohydrate degradation; glycolysis; pyruvate from D-glyceraldehyde 3-phosphate: step 5/5.</text>
</comment>
<evidence type="ECO:0000313" key="16">
    <source>
        <dbReference type="EMBL" id="AYE35375.1"/>
    </source>
</evidence>
<evidence type="ECO:0000256" key="1">
    <source>
        <dbReference type="ARBA" id="ARBA00001958"/>
    </source>
</evidence>
<evidence type="ECO:0000256" key="6">
    <source>
        <dbReference type="ARBA" id="ARBA00022679"/>
    </source>
</evidence>
<dbReference type="OrthoDB" id="2031270at2"/>
<evidence type="ECO:0000256" key="9">
    <source>
        <dbReference type="ARBA" id="ARBA00022777"/>
    </source>
</evidence>
<dbReference type="Gene3D" id="3.20.20.60">
    <property type="entry name" value="Phosphoenolpyruvate-binding domains"/>
    <property type="match status" value="1"/>
</dbReference>
<dbReference type="InterPro" id="IPR040442">
    <property type="entry name" value="Pyrv_kinase-like_dom_sf"/>
</dbReference>
<proteinExistence type="inferred from homology"/>
<evidence type="ECO:0000256" key="4">
    <source>
        <dbReference type="ARBA" id="ARBA00012142"/>
    </source>
</evidence>
<comment type="similarity">
    <text evidence="3 14">Belongs to the pyruvate kinase family.</text>
</comment>
<evidence type="ECO:0000313" key="18">
    <source>
        <dbReference type="Proteomes" id="UP000280586"/>
    </source>
</evidence>
<keyword evidence="9 14" id="KW-0418">Kinase</keyword>
<dbReference type="EC" id="2.7.1.40" evidence="4 14"/>
<evidence type="ECO:0000256" key="14">
    <source>
        <dbReference type="RuleBase" id="RU000504"/>
    </source>
</evidence>
<keyword evidence="6 14" id="KW-0808">Transferase</keyword>
<dbReference type="Proteomes" id="UP001055437">
    <property type="component" value="Chromosome"/>
</dbReference>
<dbReference type="Gene3D" id="2.40.33.10">
    <property type="entry name" value="PK beta-barrel domain-like"/>
    <property type="match status" value="1"/>
</dbReference>
<comment type="cofactor">
    <cofactor evidence="1">
        <name>K(+)</name>
        <dbReference type="ChEBI" id="CHEBI:29103"/>
    </cofactor>
</comment>
<dbReference type="InterPro" id="IPR015793">
    <property type="entry name" value="Pyrv_Knase_brl"/>
</dbReference>
<evidence type="ECO:0000256" key="11">
    <source>
        <dbReference type="ARBA" id="ARBA00022842"/>
    </source>
</evidence>
<dbReference type="GO" id="GO:0000287">
    <property type="term" value="F:magnesium ion binding"/>
    <property type="evidence" value="ECO:0007669"/>
    <property type="project" value="InterPro"/>
</dbReference>
<keyword evidence="10" id="KW-0067">ATP-binding</keyword>
<keyword evidence="12 14" id="KW-0324">Glycolysis</keyword>
<keyword evidence="11 14" id="KW-0460">Magnesium</keyword>
<keyword evidence="19" id="KW-1185">Reference proteome</keyword>
<evidence type="ECO:0000256" key="2">
    <source>
        <dbReference type="ARBA" id="ARBA00004997"/>
    </source>
</evidence>
<dbReference type="InterPro" id="IPR015806">
    <property type="entry name" value="Pyrv_Knase_insert_dom_sf"/>
</dbReference>
<evidence type="ECO:0000259" key="15">
    <source>
        <dbReference type="Pfam" id="PF00224"/>
    </source>
</evidence>
<evidence type="ECO:0000256" key="8">
    <source>
        <dbReference type="ARBA" id="ARBA00022741"/>
    </source>
</evidence>
<dbReference type="RefSeq" id="WP_066679035.1">
    <property type="nucleotide sequence ID" value="NZ_CABMIZ010000061.1"/>
</dbReference>
<dbReference type="GO" id="GO:0004743">
    <property type="term" value="F:pyruvate kinase activity"/>
    <property type="evidence" value="ECO:0007669"/>
    <property type="project" value="UniProtKB-EC"/>
</dbReference>
<dbReference type="InterPro" id="IPR015813">
    <property type="entry name" value="Pyrv/PenolPyrv_kinase-like_dom"/>
</dbReference>
<evidence type="ECO:0000256" key="3">
    <source>
        <dbReference type="ARBA" id="ARBA00008663"/>
    </source>
</evidence>
<dbReference type="GO" id="GO:0005524">
    <property type="term" value="F:ATP binding"/>
    <property type="evidence" value="ECO:0007669"/>
    <property type="project" value="UniProtKB-KW"/>
</dbReference>
<dbReference type="PRINTS" id="PR01050">
    <property type="entry name" value="PYRUVTKNASE"/>
</dbReference>
<evidence type="ECO:0000256" key="7">
    <source>
        <dbReference type="ARBA" id="ARBA00022723"/>
    </source>
</evidence>
<reference evidence="17" key="2">
    <citation type="submission" date="2022-06" db="EMBL/GenBank/DDBJ databases">
        <authorList>
            <person name="Holder M.E."/>
            <person name="Ajami N.J."/>
            <person name="Petrosino J.F."/>
        </authorList>
    </citation>
    <scope>NUCLEOTIDE SEQUENCE</scope>
    <source>
        <strain evidence="17">RMA 8861</strain>
    </source>
</reference>
<dbReference type="InterPro" id="IPR011037">
    <property type="entry name" value="Pyrv_Knase-like_insert_dom_sf"/>
</dbReference>
<reference evidence="16 18" key="1">
    <citation type="submission" date="2017-09" db="EMBL/GenBank/DDBJ databases">
        <authorList>
            <person name="Thomas P."/>
            <person name="Seyboldt C."/>
        </authorList>
    </citation>
    <scope>NUCLEOTIDE SEQUENCE [LARGE SCALE GENOMIC DNA]</scope>
    <source>
        <strain evidence="16 18">DSM 7534</strain>
    </source>
</reference>
<protein>
    <recommendedName>
        <fullName evidence="5 14">Pyruvate kinase</fullName>
        <ecNumber evidence="4 14">2.7.1.40</ecNumber>
    </recommendedName>
</protein>
<dbReference type="Pfam" id="PF00224">
    <property type="entry name" value="PK"/>
    <property type="match status" value="1"/>
</dbReference>
<organism evidence="16 18">
    <name type="scientific">Clostridium septicum</name>
    <dbReference type="NCBI Taxonomy" id="1504"/>
    <lineage>
        <taxon>Bacteria</taxon>
        <taxon>Bacillati</taxon>
        <taxon>Bacillota</taxon>
        <taxon>Clostridia</taxon>
        <taxon>Eubacteriales</taxon>
        <taxon>Clostridiaceae</taxon>
        <taxon>Clostridium</taxon>
    </lineage>
</organism>
<dbReference type="PANTHER" id="PTHR11817">
    <property type="entry name" value="PYRUVATE KINASE"/>
    <property type="match status" value="1"/>
</dbReference>
<feature type="domain" description="Pyruvate kinase barrel" evidence="15">
    <location>
        <begin position="2"/>
        <end position="326"/>
    </location>
</feature>
<dbReference type="GO" id="GO:0016301">
    <property type="term" value="F:kinase activity"/>
    <property type="evidence" value="ECO:0007669"/>
    <property type="project" value="UniProtKB-KW"/>
</dbReference>
<dbReference type="EMBL" id="CP099799">
    <property type="protein sequence ID" value="USS01971.1"/>
    <property type="molecule type" value="Genomic_DNA"/>
</dbReference>
<evidence type="ECO:0000256" key="13">
    <source>
        <dbReference type="ARBA" id="ARBA00023317"/>
    </source>
</evidence>
<evidence type="ECO:0000256" key="10">
    <source>
        <dbReference type="ARBA" id="ARBA00022840"/>
    </source>
</evidence>
<accession>A0A9N7JNX3</accession>
<keyword evidence="13 16" id="KW-0670">Pyruvate</keyword>
<evidence type="ECO:0000256" key="12">
    <source>
        <dbReference type="ARBA" id="ARBA00023152"/>
    </source>
</evidence>
<dbReference type="InterPro" id="IPR001697">
    <property type="entry name" value="Pyr_Knase"/>
</dbReference>
<dbReference type="KEGG" id="csep:CP523_13575"/>
<dbReference type="GeneID" id="303561716"/>
<dbReference type="EMBL" id="CP023671">
    <property type="protein sequence ID" value="AYE35375.1"/>
    <property type="molecule type" value="Genomic_DNA"/>
</dbReference>
<keyword evidence="7" id="KW-0479">Metal-binding</keyword>
<comment type="catalytic activity">
    <reaction evidence="14">
        <text>pyruvate + ATP = phosphoenolpyruvate + ADP + H(+)</text>
        <dbReference type="Rhea" id="RHEA:18157"/>
        <dbReference type="ChEBI" id="CHEBI:15361"/>
        <dbReference type="ChEBI" id="CHEBI:15378"/>
        <dbReference type="ChEBI" id="CHEBI:30616"/>
        <dbReference type="ChEBI" id="CHEBI:58702"/>
        <dbReference type="ChEBI" id="CHEBI:456216"/>
        <dbReference type="EC" id="2.7.1.40"/>
    </reaction>
</comment>
<dbReference type="GO" id="GO:0030955">
    <property type="term" value="F:potassium ion binding"/>
    <property type="evidence" value="ECO:0007669"/>
    <property type="project" value="InterPro"/>
</dbReference>
<gene>
    <name evidence="16" type="ORF">CP523_13575</name>
    <name evidence="17" type="ORF">NH397_05970</name>
</gene>
<sequence>MHIIATVGPRSEEKWVLKEFINKGVDILRLNCSHFNKEEFSNVVSYSREIKKDIHIMTDLCGEKIRVSPKLKDIYKIYNGETIYFCGEDFYTNINIENLKDMKLIPLTIPAELLLNRCINNISMKDNTMNFEILEKKQGIIKAKVIRGGIVRSGKGCNIPDLKRDIPFLSEKDKNDIRWSIEKDIDIICQSYVESKEDIEFLKEYINIEFSDYKKPEIWAKVETPKGIKNLKEIIKVTDNVVIGRGDLVPEAGLLEAVKLEDKAIEYIVKNNKNIIMATNLLNSMKNGSRASLPEVESIYNFIKKGVRGFLLAGETSIGKAPIKTIDFLNKAIIYYKAENTL</sequence>
<dbReference type="SUPFAM" id="SSF51621">
    <property type="entry name" value="Phosphoenolpyruvate/pyruvate domain"/>
    <property type="match status" value="1"/>
</dbReference>
<dbReference type="AlphaFoldDB" id="A0A9N7JNX3"/>
<name>A0A9N7JNX3_CLOSE</name>